<proteinExistence type="inferred from homology"/>
<evidence type="ECO:0000313" key="3">
    <source>
        <dbReference type="EMBL" id="REC65347.1"/>
    </source>
</evidence>
<accession>A0A3D9CHV3</accession>
<dbReference type="OrthoDB" id="7432683at2"/>
<keyword evidence="1" id="KW-0813">Transport</keyword>
<sequence length="199" mass="22577">MKITIPKPCHENWEMMAPEEKGRFCSVCSKTVYDFTALSDQELINAFSDQEENVCGRFNEFQLNRDLQYSFINALFIKFAVGFVLTAGGFVSVNAQEIKPKEISVAEYLAGTIGKVVVNDSLYKRKQIRIGAPVTRPEAKHMIILDNKNITKEEFSALNPERVESVSILQAEEAVKRYGYKGKEGVIIITTKKKWKSKK</sequence>
<keyword evidence="4" id="KW-1185">Reference proteome</keyword>
<dbReference type="RefSeq" id="WP_115962684.1">
    <property type="nucleotide sequence ID" value="NZ_CBCRVL010000019.1"/>
</dbReference>
<dbReference type="AlphaFoldDB" id="A0A3D9CHV3"/>
<keyword evidence="2" id="KW-1133">Transmembrane helix</keyword>
<dbReference type="InterPro" id="IPR039426">
    <property type="entry name" value="TonB-dep_rcpt-like"/>
</dbReference>
<keyword evidence="1" id="KW-1134">Transmembrane beta strand</keyword>
<comment type="subcellular location">
    <subcellularLocation>
        <location evidence="1">Cell outer membrane</location>
        <topology evidence="1">Multi-pass membrane protein</topology>
    </subcellularLocation>
</comment>
<comment type="caution">
    <text evidence="3">The sequence shown here is derived from an EMBL/GenBank/DDBJ whole genome shotgun (WGS) entry which is preliminary data.</text>
</comment>
<gene>
    <name evidence="3" type="ORF">DRF59_16510</name>
</gene>
<reference evidence="3 4" key="1">
    <citation type="journal article" date="2007" name="Int. J. Syst. Evol. Microbiol.">
        <title>Chryseobacterium flavum sp. nov., isolated from polluted soil.</title>
        <authorList>
            <person name="Zhou Y."/>
            <person name="Dong J."/>
            <person name="Wang X."/>
            <person name="Huang X."/>
            <person name="Zhang K.Y."/>
            <person name="Zhang Y.Q."/>
            <person name="Guo Y.F."/>
            <person name="Lai R."/>
            <person name="Li W.J."/>
        </authorList>
    </citation>
    <scope>NUCLEOTIDE SEQUENCE [LARGE SCALE GENOMIC DNA]</scope>
    <source>
        <strain evidence="3 4">KCTC 12877</strain>
    </source>
</reference>
<feature type="transmembrane region" description="Helical" evidence="2">
    <location>
        <begin position="71"/>
        <end position="93"/>
    </location>
</feature>
<keyword evidence="1 2" id="KW-0812">Transmembrane</keyword>
<evidence type="ECO:0000256" key="1">
    <source>
        <dbReference type="PROSITE-ProRule" id="PRU01360"/>
    </source>
</evidence>
<organism evidence="3 4">
    <name type="scientific">Chryseobacterium flavum</name>
    <dbReference type="NCBI Taxonomy" id="415851"/>
    <lineage>
        <taxon>Bacteria</taxon>
        <taxon>Pseudomonadati</taxon>
        <taxon>Bacteroidota</taxon>
        <taxon>Flavobacteriia</taxon>
        <taxon>Flavobacteriales</taxon>
        <taxon>Weeksellaceae</taxon>
        <taxon>Chryseobacterium group</taxon>
        <taxon>Chryseobacterium</taxon>
    </lineage>
</organism>
<keyword evidence="1" id="KW-0998">Cell outer membrane</keyword>
<dbReference type="EMBL" id="QNUE01000015">
    <property type="protein sequence ID" value="REC65347.1"/>
    <property type="molecule type" value="Genomic_DNA"/>
</dbReference>
<evidence type="ECO:0008006" key="5">
    <source>
        <dbReference type="Google" id="ProtNLM"/>
    </source>
</evidence>
<dbReference type="GO" id="GO:0009279">
    <property type="term" value="C:cell outer membrane"/>
    <property type="evidence" value="ECO:0007669"/>
    <property type="project" value="UniProtKB-SubCell"/>
</dbReference>
<dbReference type="Proteomes" id="UP000256769">
    <property type="component" value="Unassembled WGS sequence"/>
</dbReference>
<name>A0A3D9CHV3_9FLAO</name>
<protein>
    <recommendedName>
        <fullName evidence="5">TonB-dependent receptor plug domain-containing protein</fullName>
    </recommendedName>
</protein>
<dbReference type="PROSITE" id="PS52016">
    <property type="entry name" value="TONB_DEPENDENT_REC_3"/>
    <property type="match status" value="1"/>
</dbReference>
<evidence type="ECO:0000313" key="4">
    <source>
        <dbReference type="Proteomes" id="UP000256769"/>
    </source>
</evidence>
<keyword evidence="1 2" id="KW-0472">Membrane</keyword>
<evidence type="ECO:0000256" key="2">
    <source>
        <dbReference type="SAM" id="Phobius"/>
    </source>
</evidence>
<comment type="similarity">
    <text evidence="1">Belongs to the TonB-dependent receptor family.</text>
</comment>